<protein>
    <submittedName>
        <fullName evidence="2">Uncharacterized protein</fullName>
    </submittedName>
</protein>
<sequence>MKLLKKLSLVSSLAIIICTTSPLFASPSMSDYSRLENEYPSYFKGFSKTANDLNLIKSYRGKEEFRDPDERLSPKFTELYQALVASADQKLHSLAKDLKPYTEDKDKQNMRDYMYFLFTASLAISEHTDSEAQFFRAAGFSGTYSVIKSFDLKNPLKTIWRTLKKSYEKNDDRGDYTRKNGPLTFTDRTDNFSKKFSQSPFKDITYLMLCTEPNEDVLGLYYLAWTYYKGIHPVPVTLLAGDEKLHGIKMSSWGKVCHDSAHDILDLGDMSAEGFSVILTNYYLEKLTEKLKDLDSTEKKKYSIPKILPYINAFAISVYEAYQESLVAILESSIVPLLKTEKSTPSSDLTAFMAGAFIHAHEEPILLSPHLATSNLQDILQNSMKQFTSRIDDSTEISALKDEGEPKTPSIQGSFSTSYITGETTLTDEEIFEIVKKKKLSEYFHTPYQYFLNSKYSTIEEDKIAEYSIIRNPFYIQINIVMIDGSECLYRELSNYSKQLNLDHDRHLLLPAEVVLAEKYNYSIPVVPSKDQYPNDSTSFEKAVEECLLQLEKGRGYLMKFFLAEAVKFSTSSTPEGATIADQFAAKYSEALSKLQTEIPAFIGDLQQFLSAATATHEIENISLIASSSKEEN</sequence>
<evidence type="ECO:0000313" key="2">
    <source>
        <dbReference type="EMBL" id="MBN9412952.1"/>
    </source>
</evidence>
<dbReference type="Proteomes" id="UP000664414">
    <property type="component" value="Unassembled WGS sequence"/>
</dbReference>
<comment type="caution">
    <text evidence="2">The sequence shown here is derived from an EMBL/GenBank/DDBJ whole genome shotgun (WGS) entry which is preliminary data.</text>
</comment>
<proteinExistence type="predicted"/>
<feature type="chain" id="PRO_5035177856" evidence="1">
    <location>
        <begin position="26"/>
        <end position="633"/>
    </location>
</feature>
<evidence type="ECO:0000256" key="1">
    <source>
        <dbReference type="SAM" id="SignalP"/>
    </source>
</evidence>
<feature type="signal peptide" evidence="1">
    <location>
        <begin position="1"/>
        <end position="25"/>
    </location>
</feature>
<accession>A0A8J7PJL2</accession>
<gene>
    <name evidence="2" type="ORF">J0H12_03375</name>
</gene>
<keyword evidence="1" id="KW-0732">Signal</keyword>
<evidence type="ECO:0000313" key="3">
    <source>
        <dbReference type="Proteomes" id="UP000664414"/>
    </source>
</evidence>
<dbReference type="AlphaFoldDB" id="A0A8J7PJL2"/>
<dbReference type="EMBL" id="JAFKGL010000014">
    <property type="protein sequence ID" value="MBN9412952.1"/>
    <property type="molecule type" value="Genomic_DNA"/>
</dbReference>
<reference evidence="2" key="1">
    <citation type="submission" date="2021-02" db="EMBL/GenBank/DDBJ databases">
        <title>Thiocyanate and organic carbon inputs drive convergent selection for specific autotrophic Afipia and Thiobacillus strains within complex microbiomes.</title>
        <authorList>
            <person name="Huddy R.J."/>
            <person name="Sachdeva R."/>
            <person name="Kadzinga F."/>
            <person name="Kantor R.S."/>
            <person name="Harrison S.T.L."/>
            <person name="Banfield J.F."/>
        </authorList>
    </citation>
    <scope>NUCLEOTIDE SEQUENCE</scope>
    <source>
        <strain evidence="2">SCN18_10_11_15_R4_P_38_20</strain>
    </source>
</reference>
<organism evidence="2 3">
    <name type="scientific">Candidatus Paracaedimonas acanthamoebae</name>
    <dbReference type="NCBI Taxonomy" id="244581"/>
    <lineage>
        <taxon>Bacteria</taxon>
        <taxon>Pseudomonadati</taxon>
        <taxon>Pseudomonadota</taxon>
        <taxon>Alphaproteobacteria</taxon>
        <taxon>Holosporales</taxon>
        <taxon>Caedimonadaceae</taxon>
        <taxon>Candidatus Paracaedimonas</taxon>
    </lineage>
</organism>
<name>A0A8J7PJL2_9PROT</name>